<dbReference type="GO" id="GO:0005524">
    <property type="term" value="F:ATP binding"/>
    <property type="evidence" value="ECO:0007669"/>
    <property type="project" value="UniProtKB-KW"/>
</dbReference>
<evidence type="ECO:0000256" key="3">
    <source>
        <dbReference type="ARBA" id="ARBA00012367"/>
    </source>
</evidence>
<organism evidence="9">
    <name type="scientific">bioreactor metagenome</name>
    <dbReference type="NCBI Taxonomy" id="1076179"/>
    <lineage>
        <taxon>unclassified sequences</taxon>
        <taxon>metagenomes</taxon>
        <taxon>ecological metagenomes</taxon>
    </lineage>
</organism>
<dbReference type="GO" id="GO:0016979">
    <property type="term" value="F:lipoate-protein ligase activity"/>
    <property type="evidence" value="ECO:0007669"/>
    <property type="project" value="UniProtKB-EC"/>
</dbReference>
<dbReference type="EC" id="6.3.1.20" evidence="3"/>
<evidence type="ECO:0000313" key="9">
    <source>
        <dbReference type="EMBL" id="MPN56099.1"/>
    </source>
</evidence>
<comment type="pathway">
    <text evidence="2">Protein modification; protein lipoylation via exogenous pathway; protein N(6)-(lipoyl)lysine from lipoate: step 1/2.</text>
</comment>
<evidence type="ECO:0000256" key="4">
    <source>
        <dbReference type="ARBA" id="ARBA00022598"/>
    </source>
</evidence>
<dbReference type="AlphaFoldDB" id="A0A645J052"/>
<evidence type="ECO:0000256" key="1">
    <source>
        <dbReference type="ARBA" id="ARBA00005085"/>
    </source>
</evidence>
<dbReference type="EMBL" id="VSSQ01126077">
    <property type="protein sequence ID" value="MPN56099.1"/>
    <property type="molecule type" value="Genomic_DNA"/>
</dbReference>
<dbReference type="SUPFAM" id="SSF82649">
    <property type="entry name" value="SufE/NifU"/>
    <property type="match status" value="1"/>
</dbReference>
<keyword evidence="5" id="KW-0547">Nucleotide-binding</keyword>
<evidence type="ECO:0000259" key="8">
    <source>
        <dbReference type="Pfam" id="PF10437"/>
    </source>
</evidence>
<accession>A0A645J052</accession>
<evidence type="ECO:0000256" key="5">
    <source>
        <dbReference type="ARBA" id="ARBA00022741"/>
    </source>
</evidence>
<keyword evidence="6" id="KW-0067">ATP-binding</keyword>
<comment type="caution">
    <text evidence="9">The sequence shown here is derived from an EMBL/GenBank/DDBJ whole genome shotgun (WGS) entry which is preliminary data.</text>
</comment>
<protein>
    <recommendedName>
        <fullName evidence="3">lipoate--protein ligase</fullName>
        <ecNumber evidence="3">6.3.1.20</ecNumber>
    </recommendedName>
</protein>
<feature type="domain" description="Lipoate protein ligase C-terminal" evidence="8">
    <location>
        <begin position="2"/>
        <end position="63"/>
    </location>
</feature>
<evidence type="ECO:0000256" key="7">
    <source>
        <dbReference type="ARBA" id="ARBA00048037"/>
    </source>
</evidence>
<keyword evidence="4" id="KW-0436">Ligase</keyword>
<reference evidence="9" key="1">
    <citation type="submission" date="2019-08" db="EMBL/GenBank/DDBJ databases">
        <authorList>
            <person name="Kucharzyk K."/>
            <person name="Murdoch R.W."/>
            <person name="Higgins S."/>
            <person name="Loffler F."/>
        </authorList>
    </citation>
    <scope>NUCLEOTIDE SEQUENCE</scope>
</reference>
<dbReference type="Gene3D" id="3.30.390.50">
    <property type="entry name" value="CO dehydrogenase flavoprotein, C-terminal domain"/>
    <property type="match status" value="1"/>
</dbReference>
<name>A0A645J052_9ZZZZ</name>
<dbReference type="InterPro" id="IPR019491">
    <property type="entry name" value="Lipoate_protein_ligase_C"/>
</dbReference>
<comment type="catalytic activity">
    <reaction evidence="7">
        <text>L-lysyl-[lipoyl-carrier protein] + (R)-lipoate + ATP = N(6)-[(R)-lipoyl]-L-lysyl-[lipoyl-carrier protein] + AMP + diphosphate + H(+)</text>
        <dbReference type="Rhea" id="RHEA:49288"/>
        <dbReference type="Rhea" id="RHEA-COMP:10500"/>
        <dbReference type="Rhea" id="RHEA-COMP:10502"/>
        <dbReference type="ChEBI" id="CHEBI:15378"/>
        <dbReference type="ChEBI" id="CHEBI:29969"/>
        <dbReference type="ChEBI" id="CHEBI:30616"/>
        <dbReference type="ChEBI" id="CHEBI:33019"/>
        <dbReference type="ChEBI" id="CHEBI:83088"/>
        <dbReference type="ChEBI" id="CHEBI:83099"/>
        <dbReference type="ChEBI" id="CHEBI:456215"/>
        <dbReference type="EC" id="6.3.1.20"/>
    </reaction>
</comment>
<dbReference type="Pfam" id="PF10437">
    <property type="entry name" value="Lip_prot_lig_C"/>
    <property type="match status" value="1"/>
</dbReference>
<sequence length="68" mass="7600">MEKGLITDIVFYGDFLSVRPLDELTEALKGCPYRSVDVGAVLDRFPLAELFGGIQRDEVLDVLFHIDA</sequence>
<proteinExistence type="predicted"/>
<gene>
    <name evidence="9" type="ORF">SDC9_203785</name>
</gene>
<evidence type="ECO:0000256" key="6">
    <source>
        <dbReference type="ARBA" id="ARBA00022840"/>
    </source>
</evidence>
<dbReference type="GO" id="GO:0009249">
    <property type="term" value="P:protein lipoylation"/>
    <property type="evidence" value="ECO:0007669"/>
    <property type="project" value="UniProtKB-ARBA"/>
</dbReference>
<dbReference type="UniPathway" id="UPA00537">
    <property type="reaction ID" value="UER00594"/>
</dbReference>
<evidence type="ECO:0000256" key="2">
    <source>
        <dbReference type="ARBA" id="ARBA00005124"/>
    </source>
</evidence>
<comment type="pathway">
    <text evidence="1">Protein modification; protein lipoylation via exogenous pathway; protein N(6)-(lipoyl)lysine from lipoate: step 2/2.</text>
</comment>